<evidence type="ECO:0000256" key="2">
    <source>
        <dbReference type="ARBA" id="ARBA00022729"/>
    </source>
</evidence>
<dbReference type="InterPro" id="IPR006584">
    <property type="entry name" value="Cellulose-bd_IV"/>
</dbReference>
<accession>A0A2W1LP79</accession>
<dbReference type="AlphaFoldDB" id="A0A2W1LP79"/>
<dbReference type="SUPFAM" id="SSF51445">
    <property type="entry name" value="(Trans)glycosidases"/>
    <property type="match status" value="1"/>
</dbReference>
<dbReference type="GO" id="GO:0009044">
    <property type="term" value="F:xylan 1,4-beta-xylosidase activity"/>
    <property type="evidence" value="ECO:0007669"/>
    <property type="project" value="InterPro"/>
</dbReference>
<dbReference type="InterPro" id="IPR001764">
    <property type="entry name" value="Glyco_hydro_3_N"/>
</dbReference>
<dbReference type="GO" id="GO:0045493">
    <property type="term" value="P:xylan catabolic process"/>
    <property type="evidence" value="ECO:0007669"/>
    <property type="project" value="InterPro"/>
</dbReference>
<dbReference type="PANTHER" id="PTHR42721:SF3">
    <property type="entry name" value="BETA-D-XYLOSIDASE 5-RELATED"/>
    <property type="match status" value="1"/>
</dbReference>
<keyword evidence="6" id="KW-1185">Reference proteome</keyword>
<dbReference type="Gene3D" id="2.60.120.380">
    <property type="match status" value="1"/>
</dbReference>
<dbReference type="InterPro" id="IPR008999">
    <property type="entry name" value="Actin-crosslinking"/>
</dbReference>
<feature type="domain" description="CBM6" evidence="4">
    <location>
        <begin position="839"/>
        <end position="962"/>
    </location>
</feature>
<comment type="caution">
    <text evidence="5">The sequence shown here is derived from an EMBL/GenBank/DDBJ whole genome shotgun (WGS) entry which is preliminary data.</text>
</comment>
<dbReference type="CDD" id="cd23343">
    <property type="entry name" value="beta-trefoil_FSCN_BglX-like"/>
    <property type="match status" value="1"/>
</dbReference>
<dbReference type="Pfam" id="PF03422">
    <property type="entry name" value="CBM_6"/>
    <property type="match status" value="1"/>
</dbReference>
<dbReference type="OrthoDB" id="9805821at2"/>
<evidence type="ECO:0000313" key="6">
    <source>
        <dbReference type="Proteomes" id="UP000249522"/>
    </source>
</evidence>
<dbReference type="SUPFAM" id="SSF49785">
    <property type="entry name" value="Galactose-binding domain-like"/>
    <property type="match status" value="1"/>
</dbReference>
<dbReference type="InterPro" id="IPR013783">
    <property type="entry name" value="Ig-like_fold"/>
</dbReference>
<dbReference type="Pfam" id="PF14310">
    <property type="entry name" value="Fn3-like"/>
    <property type="match status" value="1"/>
</dbReference>
<dbReference type="FunFam" id="2.60.40.10:FF:000495">
    <property type="entry name" value="Periplasmic beta-glucosidase"/>
    <property type="match status" value="1"/>
</dbReference>
<dbReference type="Gene3D" id="2.60.40.10">
    <property type="entry name" value="Immunoglobulins"/>
    <property type="match status" value="1"/>
</dbReference>
<dbReference type="Gene3D" id="3.40.50.1700">
    <property type="entry name" value="Glycoside hydrolase family 3 C-terminal domain"/>
    <property type="match status" value="1"/>
</dbReference>
<keyword evidence="2" id="KW-0732">Signal</keyword>
<dbReference type="Gene3D" id="2.60.120.260">
    <property type="entry name" value="Galactose-binding domain-like"/>
    <property type="match status" value="1"/>
</dbReference>
<dbReference type="Pfam" id="PF01915">
    <property type="entry name" value="Glyco_hydro_3_C"/>
    <property type="match status" value="1"/>
</dbReference>
<dbReference type="GO" id="GO:0008422">
    <property type="term" value="F:beta-glucosidase activity"/>
    <property type="evidence" value="ECO:0007669"/>
    <property type="project" value="UniProtKB-ARBA"/>
</dbReference>
<evidence type="ECO:0000256" key="1">
    <source>
        <dbReference type="ARBA" id="ARBA00005336"/>
    </source>
</evidence>
<dbReference type="PROSITE" id="PS51175">
    <property type="entry name" value="CBM6"/>
    <property type="match status" value="1"/>
</dbReference>
<proteinExistence type="inferred from homology"/>
<dbReference type="GO" id="GO:0030246">
    <property type="term" value="F:carbohydrate binding"/>
    <property type="evidence" value="ECO:0007669"/>
    <property type="project" value="InterPro"/>
</dbReference>
<dbReference type="SMART" id="SM01217">
    <property type="entry name" value="Fn3_like"/>
    <property type="match status" value="1"/>
</dbReference>
<reference evidence="5 6" key="1">
    <citation type="submission" date="2018-06" db="EMBL/GenBank/DDBJ databases">
        <title>Paenibacillus imtechensis sp. nov.</title>
        <authorList>
            <person name="Pinnaka A.K."/>
            <person name="Singh H."/>
            <person name="Kaur M."/>
        </authorList>
    </citation>
    <scope>NUCLEOTIDE SEQUENCE [LARGE SCALE GENOMIC DNA]</scope>
    <source>
        <strain evidence="5 6">SMB1</strain>
    </source>
</reference>
<dbReference type="GO" id="GO:0046556">
    <property type="term" value="F:alpha-L-arabinofuranosidase activity"/>
    <property type="evidence" value="ECO:0007669"/>
    <property type="project" value="TreeGrafter"/>
</dbReference>
<sequence>MRLQLLEGAFNVADKSLLALHNPDLTIEERVQSLLAALTTEEKIGLMPTKQAAVPRLGVPEFWVGGEAAHGLVAREGSTTVFPQTIGLSSTWDPDLMVRIGNAVGNEARVYSRRKDGMGGLTLWAPTVDMERDPRWGRTEEAYGEDPHLTGTMSTAYVKGMQGDDPFYLKSVPTLKHFYANNNEKDRLSSSSSIDPRNKREYYLKAFEPAVREGRVHSIMTAYNEINGTPAIVHPDVQGVLKGEWQLDGFVVCDGADMHQTVDDHQYCRTYAEAVALAIKAGIDCVTDDSELVKQSVREALEQGLLETADLDRAIANVFRIRIRLGQFDPDSRNPYAGIPDAVLYSPAHRELALEAARKSAVLLKNDQSLLPLDKCAVRKLAVIGPLADAVYRDWYTGNPPYKVTPLAGIAAKLPAEAVVFHDGCDRVAFQSAVNGRYIGTRDWNNGSLAADKLSPEPAERFVHTDWGFGQSTFRSLANGKYMTTGDDLTVGANADDIWGWFVKEQFSIVDQPGGICSLRTWNGGVVTAHGDGSELLRVEEDENDASSTMANAAFYKHVISDGTAAAAETARHADAAIVFVGNHPLINGKEEIDRPDLTLPASQQKLIREVCAVNPNTVIVIVGSYPFALGDLAELAPSILYMAHGGQEHGRAAADILFGDYNPAGRLSMTWYRSKDQLPDMMEYDIRKGKRTYMYFDGDPLYPFGHGLSYTSFHYLSLSLNELRASPDELVTAYIEVQNSGPAAGEEVLQLYARCEQSLIPRPAKQLIGYKRICLEAGESARVPITFRVSDLAIWDVSRDRYCVEGGPYVIMAGASSADIRCTAKLDVIGEAIPARDITHQTRAENYDDYEGFRLGESKEGGTCTMVSGTEGWLLFRNVQLGSGLLTLQARCSSADLSGSGALDLHLGDLNSSAVLSCQVACSGDQQWQTVSGSFAIAEAGTADVYLRLRGRIKLSWFQISH</sequence>
<evidence type="ECO:0000256" key="3">
    <source>
        <dbReference type="ARBA" id="ARBA00022801"/>
    </source>
</evidence>
<dbReference type="SUPFAM" id="SSF52279">
    <property type="entry name" value="Beta-D-glucan exohydrolase, C-terminal domain"/>
    <property type="match status" value="1"/>
</dbReference>
<keyword evidence="3" id="KW-0378">Hydrolase</keyword>
<dbReference type="InterPro" id="IPR008979">
    <property type="entry name" value="Galactose-bd-like_sf"/>
</dbReference>
<organism evidence="5 6">
    <name type="scientific">Paenibacillus sambharensis</name>
    <dbReference type="NCBI Taxonomy" id="1803190"/>
    <lineage>
        <taxon>Bacteria</taxon>
        <taxon>Bacillati</taxon>
        <taxon>Bacillota</taxon>
        <taxon>Bacilli</taxon>
        <taxon>Bacillales</taxon>
        <taxon>Paenibacillaceae</taxon>
        <taxon>Paenibacillus</taxon>
    </lineage>
</organism>
<dbReference type="InterPro" id="IPR036881">
    <property type="entry name" value="Glyco_hydro_3_C_sf"/>
</dbReference>
<dbReference type="InterPro" id="IPR026891">
    <property type="entry name" value="Fn3-like"/>
</dbReference>
<protein>
    <submittedName>
        <fullName evidence="5">Beta-glucosidase</fullName>
    </submittedName>
</protein>
<evidence type="ECO:0000259" key="4">
    <source>
        <dbReference type="PROSITE" id="PS51175"/>
    </source>
</evidence>
<comment type="similarity">
    <text evidence="1">Belongs to the glycosyl hydrolase 3 family.</text>
</comment>
<dbReference type="InterPro" id="IPR002772">
    <property type="entry name" value="Glyco_hydro_3_C"/>
</dbReference>
<evidence type="ECO:0000313" key="5">
    <source>
        <dbReference type="EMBL" id="PZD96324.1"/>
    </source>
</evidence>
<dbReference type="SUPFAM" id="SSF50405">
    <property type="entry name" value="Actin-crosslinking proteins"/>
    <property type="match status" value="1"/>
</dbReference>
<dbReference type="Gene3D" id="3.20.20.300">
    <property type="entry name" value="Glycoside hydrolase, family 3, N-terminal domain"/>
    <property type="match status" value="1"/>
</dbReference>
<dbReference type="InterPro" id="IPR017853">
    <property type="entry name" value="GH"/>
</dbReference>
<dbReference type="EMBL" id="QKRB01000041">
    <property type="protein sequence ID" value="PZD96324.1"/>
    <property type="molecule type" value="Genomic_DNA"/>
</dbReference>
<dbReference type="CDD" id="cd04084">
    <property type="entry name" value="CBM6_xylanase-like"/>
    <property type="match status" value="1"/>
</dbReference>
<name>A0A2W1LP79_9BACL</name>
<dbReference type="InterPro" id="IPR044993">
    <property type="entry name" value="BXL"/>
</dbReference>
<dbReference type="PANTHER" id="PTHR42721">
    <property type="entry name" value="SUGAR HYDROLASE-RELATED"/>
    <property type="match status" value="1"/>
</dbReference>
<dbReference type="Pfam" id="PF00933">
    <property type="entry name" value="Glyco_hydro_3"/>
    <property type="match status" value="1"/>
</dbReference>
<dbReference type="InterPro" id="IPR036962">
    <property type="entry name" value="Glyco_hydro_3_N_sf"/>
</dbReference>
<dbReference type="GO" id="GO:0031222">
    <property type="term" value="P:arabinan catabolic process"/>
    <property type="evidence" value="ECO:0007669"/>
    <property type="project" value="TreeGrafter"/>
</dbReference>
<dbReference type="SMART" id="SM00606">
    <property type="entry name" value="CBD_IV"/>
    <property type="match status" value="1"/>
</dbReference>
<dbReference type="InterPro" id="IPR005084">
    <property type="entry name" value="CBM6"/>
</dbReference>
<dbReference type="PRINTS" id="PR00133">
    <property type="entry name" value="GLHYDRLASE3"/>
</dbReference>
<dbReference type="Proteomes" id="UP000249522">
    <property type="component" value="Unassembled WGS sequence"/>
</dbReference>
<gene>
    <name evidence="5" type="ORF">DNH61_08695</name>
</gene>